<keyword evidence="4" id="KW-1185">Reference proteome</keyword>
<evidence type="ECO:0000256" key="1">
    <source>
        <dbReference type="SAM" id="MobiDB-lite"/>
    </source>
</evidence>
<dbReference type="AlphaFoldDB" id="A0AAD2EBX0"/>
<dbReference type="InterPro" id="IPR045272">
    <property type="entry name" value="ANXUR1/2-like"/>
</dbReference>
<protein>
    <submittedName>
        <fullName evidence="3">Uncharacterized protein</fullName>
    </submittedName>
</protein>
<keyword evidence="2" id="KW-0472">Membrane</keyword>
<evidence type="ECO:0000256" key="2">
    <source>
        <dbReference type="SAM" id="Phobius"/>
    </source>
</evidence>
<gene>
    <name evidence="3" type="ORF">FPE_LOCUS29751</name>
</gene>
<feature type="compositionally biased region" description="Low complexity" evidence="1">
    <location>
        <begin position="188"/>
        <end position="201"/>
    </location>
</feature>
<feature type="compositionally biased region" description="Polar residues" evidence="1">
    <location>
        <begin position="122"/>
        <end position="146"/>
    </location>
</feature>
<dbReference type="PANTHER" id="PTHR34590:SF5">
    <property type="entry name" value="OS04G0586500 PROTEIN"/>
    <property type="match status" value="1"/>
</dbReference>
<feature type="transmembrane region" description="Helical" evidence="2">
    <location>
        <begin position="68"/>
        <end position="87"/>
    </location>
</feature>
<sequence length="225" mass="23731">MSKKRNKTRVGLNLTTPVNAVMPAIGVPHAKVTILVNFISDHSVLIFENFVYFSGLYQSSMRNSNNSWFLSITSILLLAVVVDYISAADYVPTDNILLNCGGPPDSSDTDNRKWTSDIGSKFASSRGNSSTTSAATQKPSVPSLQESAEESGKGLGGMDIEEGTFDVTCKGKKDPNASTGIDGNVTDSKSSGMSMSIGGQSLASTDSDGLTPSAVFSQIMNPKGR</sequence>
<accession>A0AAD2EBX0</accession>
<organism evidence="3 4">
    <name type="scientific">Fraxinus pennsylvanica</name>
    <dbReference type="NCBI Taxonomy" id="56036"/>
    <lineage>
        <taxon>Eukaryota</taxon>
        <taxon>Viridiplantae</taxon>
        <taxon>Streptophyta</taxon>
        <taxon>Embryophyta</taxon>
        <taxon>Tracheophyta</taxon>
        <taxon>Spermatophyta</taxon>
        <taxon>Magnoliopsida</taxon>
        <taxon>eudicotyledons</taxon>
        <taxon>Gunneridae</taxon>
        <taxon>Pentapetalae</taxon>
        <taxon>asterids</taxon>
        <taxon>lamiids</taxon>
        <taxon>Lamiales</taxon>
        <taxon>Oleaceae</taxon>
        <taxon>Oleeae</taxon>
        <taxon>Fraxinus</taxon>
    </lineage>
</organism>
<feature type="region of interest" description="Disordered" evidence="1">
    <location>
        <begin position="100"/>
        <end position="225"/>
    </location>
</feature>
<dbReference type="PANTHER" id="PTHR34590">
    <property type="entry name" value="OS03G0124300 PROTEIN-RELATED"/>
    <property type="match status" value="1"/>
</dbReference>
<dbReference type="GO" id="GO:0004714">
    <property type="term" value="F:transmembrane receptor protein tyrosine kinase activity"/>
    <property type="evidence" value="ECO:0007669"/>
    <property type="project" value="InterPro"/>
</dbReference>
<dbReference type="Proteomes" id="UP000834106">
    <property type="component" value="Chromosome 19"/>
</dbReference>
<feature type="compositionally biased region" description="Polar residues" evidence="1">
    <location>
        <begin position="176"/>
        <end position="187"/>
    </location>
</feature>
<reference evidence="3" key="1">
    <citation type="submission" date="2023-05" db="EMBL/GenBank/DDBJ databases">
        <authorList>
            <person name="Huff M."/>
        </authorList>
    </citation>
    <scope>NUCLEOTIDE SEQUENCE</scope>
</reference>
<feature type="compositionally biased region" description="Polar residues" evidence="1">
    <location>
        <begin position="202"/>
        <end position="225"/>
    </location>
</feature>
<keyword evidence="2" id="KW-1133">Transmembrane helix</keyword>
<dbReference type="EMBL" id="OU503054">
    <property type="protein sequence ID" value="CAI9782321.1"/>
    <property type="molecule type" value="Genomic_DNA"/>
</dbReference>
<evidence type="ECO:0000313" key="3">
    <source>
        <dbReference type="EMBL" id="CAI9782321.1"/>
    </source>
</evidence>
<name>A0AAD2EBX0_9LAMI</name>
<evidence type="ECO:0000313" key="4">
    <source>
        <dbReference type="Proteomes" id="UP000834106"/>
    </source>
</evidence>
<proteinExistence type="predicted"/>
<keyword evidence="2" id="KW-0812">Transmembrane</keyword>